<comment type="catalytic activity">
    <reaction evidence="7">
        <text>5-phospho-alpha-D-ribose 1-diphosphate + nicotinate + ATP + H2O = nicotinate beta-D-ribonucleotide + ADP + phosphate + diphosphate</text>
        <dbReference type="Rhea" id="RHEA:36163"/>
        <dbReference type="ChEBI" id="CHEBI:15377"/>
        <dbReference type="ChEBI" id="CHEBI:30616"/>
        <dbReference type="ChEBI" id="CHEBI:32544"/>
        <dbReference type="ChEBI" id="CHEBI:33019"/>
        <dbReference type="ChEBI" id="CHEBI:43474"/>
        <dbReference type="ChEBI" id="CHEBI:57502"/>
        <dbReference type="ChEBI" id="CHEBI:58017"/>
        <dbReference type="ChEBI" id="CHEBI:456216"/>
        <dbReference type="EC" id="6.3.4.21"/>
    </reaction>
</comment>
<comment type="pathway">
    <text evidence="1">Cofactor biosynthesis; NAD(+) biosynthesis; nicotinate D-ribonucleotide from nicotinate: step 1/1.</text>
</comment>
<feature type="domain" description="Quinolinate phosphoribosyl transferase N-terminal" evidence="9">
    <location>
        <begin position="35"/>
        <end position="124"/>
    </location>
</feature>
<dbReference type="OrthoDB" id="9770610at2"/>
<dbReference type="RefSeq" id="WP_034640860.1">
    <property type="nucleotide sequence ID" value="NZ_CBCSJC010000006.1"/>
</dbReference>
<dbReference type="Gene3D" id="3.90.1170.20">
    <property type="entry name" value="Quinolinate phosphoribosyl transferase, N-terminal domain"/>
    <property type="match status" value="1"/>
</dbReference>
<dbReference type="InterPro" id="IPR035809">
    <property type="entry name" value="NAPRTase_arc-type"/>
</dbReference>
<dbReference type="InterPro" id="IPR013785">
    <property type="entry name" value="Aldolase_TIM"/>
</dbReference>
<evidence type="ECO:0000256" key="6">
    <source>
        <dbReference type="ARBA" id="ARBA00047445"/>
    </source>
</evidence>
<dbReference type="Gene3D" id="3.20.20.70">
    <property type="entry name" value="Aldolase class I"/>
    <property type="match status" value="1"/>
</dbReference>
<dbReference type="Pfam" id="PF02749">
    <property type="entry name" value="QRPTase_N"/>
    <property type="match status" value="1"/>
</dbReference>
<dbReference type="InterPro" id="IPR022412">
    <property type="entry name" value="Quinolinate_PRibosylTrfase_N"/>
</dbReference>
<dbReference type="InterPro" id="IPR053190">
    <property type="entry name" value="NAPRTase-like"/>
</dbReference>
<dbReference type="AlphaFoldDB" id="A0A073JW21"/>
<evidence type="ECO:0000256" key="4">
    <source>
        <dbReference type="ARBA" id="ARBA00022598"/>
    </source>
</evidence>
<evidence type="ECO:0000256" key="7">
    <source>
        <dbReference type="ARBA" id="ARBA00048668"/>
    </source>
</evidence>
<sequence length="371" mass="41750">MKEIELKLKGEINRLTNKTFKFDERVGEGWFSAVYFLKTRDIVKEFRSGSVVTMQFFQKNDAVLCGTDEVLALLQTFAEHPEELEIHSLKDGDKVSPFETVLTIRGPYEYFGYLEGVIDGILGRRTSVATNVYNVVQAARSGAKEKAVIFMGDRDDHYTQQAGDGYAAYIGGMSAQATHAMNEWWGKSGMGTMPHALIQMFNGDVVEAAKAYHKKFPEDDLVVLIDYNNDVITDALRVAREFGDELKGVRVDTSRTMIDQYFIRHPEVLGTFDPRGANPSLIRALRKALDDEGFKHVKIVVSGGFDEKRIRNFEAQNVPVDTYGVGSSLLKMNIGFTGDNVELNGKPEAKAGRKYRPNPRLERVQLEKRED</sequence>
<feature type="region of interest" description="Disordered" evidence="8">
    <location>
        <begin position="345"/>
        <end position="371"/>
    </location>
</feature>
<reference evidence="10 11" key="1">
    <citation type="submission" date="2014-06" db="EMBL/GenBank/DDBJ databases">
        <title>Draft genome sequence of Bacillus manliponensis JCM 15802 (MCCC 1A00708).</title>
        <authorList>
            <person name="Lai Q."/>
            <person name="Liu Y."/>
            <person name="Shao Z."/>
        </authorList>
    </citation>
    <scope>NUCLEOTIDE SEQUENCE [LARGE SCALE GENOMIC DNA]</scope>
    <source>
        <strain evidence="10 11">JCM 15802</strain>
    </source>
</reference>
<dbReference type="EC" id="6.3.4.21" evidence="2"/>
<name>A0A073JW21_9BACI</name>
<dbReference type="GO" id="GO:0009435">
    <property type="term" value="P:NAD+ biosynthetic process"/>
    <property type="evidence" value="ECO:0007669"/>
    <property type="project" value="UniProtKB-UniPathway"/>
</dbReference>
<dbReference type="eggNOG" id="COG1488">
    <property type="taxonomic scope" value="Bacteria"/>
</dbReference>
<comment type="catalytic activity">
    <reaction evidence="6">
        <text>nicotinate beta-D-ribonucleotide + CO2 + diphosphate = quinolinate + 5-phospho-alpha-D-ribose 1-diphosphate + 2 H(+)</text>
        <dbReference type="Rhea" id="RHEA:12733"/>
        <dbReference type="ChEBI" id="CHEBI:15378"/>
        <dbReference type="ChEBI" id="CHEBI:16526"/>
        <dbReference type="ChEBI" id="CHEBI:29959"/>
        <dbReference type="ChEBI" id="CHEBI:33019"/>
        <dbReference type="ChEBI" id="CHEBI:57502"/>
        <dbReference type="ChEBI" id="CHEBI:58017"/>
        <dbReference type="EC" id="2.4.2.19"/>
    </reaction>
</comment>
<protein>
    <recommendedName>
        <fullName evidence="2">nicotinate phosphoribosyltransferase</fullName>
        <ecNumber evidence="2">6.3.4.21</ecNumber>
    </recommendedName>
</protein>
<keyword evidence="11" id="KW-1185">Reference proteome</keyword>
<dbReference type="STRING" id="574376.BAMA_05130"/>
<dbReference type="UniPathway" id="UPA00253">
    <property type="reaction ID" value="UER00457"/>
</dbReference>
<evidence type="ECO:0000313" key="11">
    <source>
        <dbReference type="Proteomes" id="UP000027822"/>
    </source>
</evidence>
<evidence type="ECO:0000256" key="8">
    <source>
        <dbReference type="SAM" id="MobiDB-lite"/>
    </source>
</evidence>
<comment type="caution">
    <text evidence="10">The sequence shown here is derived from an EMBL/GenBank/DDBJ whole genome shotgun (WGS) entry which is preliminary data.</text>
</comment>
<gene>
    <name evidence="10" type="ORF">BAMA_05130</name>
</gene>
<keyword evidence="5" id="KW-0662">Pyridine nucleotide biosynthesis</keyword>
<keyword evidence="10" id="KW-0328">Glycosyltransferase</keyword>
<evidence type="ECO:0000256" key="2">
    <source>
        <dbReference type="ARBA" id="ARBA00013236"/>
    </source>
</evidence>
<keyword evidence="3" id="KW-0597">Phosphoprotein</keyword>
<dbReference type="PIRSF" id="PIRSF000484">
    <property type="entry name" value="NAPRT"/>
    <property type="match status" value="1"/>
</dbReference>
<keyword evidence="10" id="KW-0808">Transferase</keyword>
<evidence type="ECO:0000313" key="10">
    <source>
        <dbReference type="EMBL" id="KEK18411.1"/>
    </source>
</evidence>
<organism evidence="10 11">
    <name type="scientific">Bacillus manliponensis</name>
    <dbReference type="NCBI Taxonomy" id="574376"/>
    <lineage>
        <taxon>Bacteria</taxon>
        <taxon>Bacillati</taxon>
        <taxon>Bacillota</taxon>
        <taxon>Bacilli</taxon>
        <taxon>Bacillales</taxon>
        <taxon>Bacillaceae</taxon>
        <taxon>Bacillus</taxon>
        <taxon>Bacillus cereus group</taxon>
    </lineage>
</organism>
<keyword evidence="4 10" id="KW-0436">Ligase</keyword>
<evidence type="ECO:0000256" key="3">
    <source>
        <dbReference type="ARBA" id="ARBA00022553"/>
    </source>
</evidence>
<dbReference type="InterPro" id="IPR037128">
    <property type="entry name" value="Quinolinate_PRibosylTase_N_sf"/>
</dbReference>
<dbReference type="PANTHER" id="PTHR43202">
    <property type="entry name" value="NICOTINATE-NUCLEOTIDE PYROPHOSPHORYLASE"/>
    <property type="match status" value="1"/>
</dbReference>
<dbReference type="NCBIfam" id="NF005529">
    <property type="entry name" value="PRK07188.1"/>
    <property type="match status" value="1"/>
</dbReference>
<evidence type="ECO:0000256" key="1">
    <source>
        <dbReference type="ARBA" id="ARBA00004952"/>
    </source>
</evidence>
<proteinExistence type="predicted"/>
<feature type="compositionally biased region" description="Basic and acidic residues" evidence="8">
    <location>
        <begin position="359"/>
        <end position="371"/>
    </location>
</feature>
<dbReference type="InterPro" id="IPR007229">
    <property type="entry name" value="Nic_PRibTrfase-Fam"/>
</dbReference>
<dbReference type="SUPFAM" id="SSF51690">
    <property type="entry name" value="Nicotinate/Quinolinate PRTase C-terminal domain-like"/>
    <property type="match status" value="1"/>
</dbReference>
<dbReference type="GO" id="GO:0004516">
    <property type="term" value="F:nicotinate phosphoribosyltransferase activity"/>
    <property type="evidence" value="ECO:0007669"/>
    <property type="project" value="UniProtKB-EC"/>
</dbReference>
<dbReference type="CDD" id="cd01571">
    <property type="entry name" value="NAPRTase_B"/>
    <property type="match status" value="1"/>
</dbReference>
<dbReference type="EMBL" id="JOTN01000014">
    <property type="protein sequence ID" value="KEK18411.1"/>
    <property type="molecule type" value="Genomic_DNA"/>
</dbReference>
<evidence type="ECO:0000256" key="5">
    <source>
        <dbReference type="ARBA" id="ARBA00022642"/>
    </source>
</evidence>
<dbReference type="InterPro" id="IPR036068">
    <property type="entry name" value="Nicotinate_pribotase-like_C"/>
</dbReference>
<dbReference type="SUPFAM" id="SSF54675">
    <property type="entry name" value="Nicotinate/Quinolinate PRTase N-terminal domain-like"/>
    <property type="match status" value="1"/>
</dbReference>
<dbReference type="Proteomes" id="UP000027822">
    <property type="component" value="Unassembled WGS sequence"/>
</dbReference>
<dbReference type="PANTHER" id="PTHR43202:SF1">
    <property type="entry name" value="NICOTINATE PHOSPHORIBOSYLTRANSFERASE"/>
    <property type="match status" value="1"/>
</dbReference>
<accession>A0A073JW21</accession>
<evidence type="ECO:0000259" key="9">
    <source>
        <dbReference type="Pfam" id="PF02749"/>
    </source>
</evidence>
<dbReference type="GO" id="GO:0004514">
    <property type="term" value="F:nicotinate-nucleotide diphosphorylase (carboxylating) activity"/>
    <property type="evidence" value="ECO:0007669"/>
    <property type="project" value="UniProtKB-EC"/>
</dbReference>